<dbReference type="Pfam" id="PF01926">
    <property type="entry name" value="MMR_HSR1"/>
    <property type="match status" value="1"/>
</dbReference>
<evidence type="ECO:0000313" key="3">
    <source>
        <dbReference type="EMBL" id="EGG03865.1"/>
    </source>
</evidence>
<dbReference type="GO" id="GO:0005525">
    <property type="term" value="F:GTP binding"/>
    <property type="evidence" value="ECO:0007669"/>
    <property type="project" value="InterPro"/>
</dbReference>
<proteinExistence type="predicted"/>
<dbReference type="InParanoid" id="F4RUU1"/>
<dbReference type="HOGENOM" id="CLU_044997_1_0_1"/>
<accession>F4RUU1</accession>
<dbReference type="InterPro" id="IPR027417">
    <property type="entry name" value="P-loop_NTPase"/>
</dbReference>
<dbReference type="SUPFAM" id="SSF52540">
    <property type="entry name" value="P-loop containing nucleoside triphosphate hydrolases"/>
    <property type="match status" value="1"/>
</dbReference>
<dbReference type="eggNOG" id="KOG1486">
    <property type="taxonomic scope" value="Eukaryota"/>
</dbReference>
<protein>
    <recommendedName>
        <fullName evidence="5">G domain-containing protein</fullName>
    </recommendedName>
</protein>
<evidence type="ECO:0000259" key="1">
    <source>
        <dbReference type="Pfam" id="PF01926"/>
    </source>
</evidence>
<feature type="domain" description="GTP binding protein second" evidence="2">
    <location>
        <begin position="157"/>
        <end position="200"/>
    </location>
</feature>
<evidence type="ECO:0008006" key="5">
    <source>
        <dbReference type="Google" id="ProtNLM"/>
    </source>
</evidence>
<dbReference type="PRINTS" id="PR00326">
    <property type="entry name" value="GTP1OBG"/>
</dbReference>
<dbReference type="OrthoDB" id="603at2759"/>
<dbReference type="InterPro" id="IPR031662">
    <property type="entry name" value="GTP-binding_2"/>
</dbReference>
<dbReference type="RefSeq" id="XP_007412979.1">
    <property type="nucleotide sequence ID" value="XM_007412917.1"/>
</dbReference>
<dbReference type="PANTHER" id="PTHR43127">
    <property type="entry name" value="DEVELOPMENTALLY-REGULATED GTP-BINDING PROTEIN 2"/>
    <property type="match status" value="1"/>
</dbReference>
<dbReference type="Pfam" id="PF16897">
    <property type="entry name" value="MMR_HSR1_Xtn"/>
    <property type="match status" value="1"/>
</dbReference>
<evidence type="ECO:0000313" key="4">
    <source>
        <dbReference type="Proteomes" id="UP000001072"/>
    </source>
</evidence>
<feature type="domain" description="G" evidence="1">
    <location>
        <begin position="35"/>
        <end position="133"/>
    </location>
</feature>
<dbReference type="Gene3D" id="6.10.140.1070">
    <property type="match status" value="1"/>
</dbReference>
<reference evidence="4" key="1">
    <citation type="journal article" date="2011" name="Proc. Natl. Acad. Sci. U.S.A.">
        <title>Obligate biotrophy features unraveled by the genomic analysis of rust fungi.</title>
        <authorList>
            <person name="Duplessis S."/>
            <person name="Cuomo C.A."/>
            <person name="Lin Y.-C."/>
            <person name="Aerts A."/>
            <person name="Tisserant E."/>
            <person name="Veneault-Fourrey C."/>
            <person name="Joly D.L."/>
            <person name="Hacquard S."/>
            <person name="Amselem J."/>
            <person name="Cantarel B.L."/>
            <person name="Chiu R."/>
            <person name="Coutinho P.M."/>
            <person name="Feau N."/>
            <person name="Field M."/>
            <person name="Frey P."/>
            <person name="Gelhaye E."/>
            <person name="Goldberg J."/>
            <person name="Grabherr M.G."/>
            <person name="Kodira C.D."/>
            <person name="Kohler A."/>
            <person name="Kuees U."/>
            <person name="Lindquist E.A."/>
            <person name="Lucas S.M."/>
            <person name="Mago R."/>
            <person name="Mauceli E."/>
            <person name="Morin E."/>
            <person name="Murat C."/>
            <person name="Pangilinan J.L."/>
            <person name="Park R."/>
            <person name="Pearson M."/>
            <person name="Quesneville H."/>
            <person name="Rouhier N."/>
            <person name="Sakthikumar S."/>
            <person name="Salamov A.A."/>
            <person name="Schmutz J."/>
            <person name="Selles B."/>
            <person name="Shapiro H."/>
            <person name="Tanguay P."/>
            <person name="Tuskan G.A."/>
            <person name="Henrissat B."/>
            <person name="Van de Peer Y."/>
            <person name="Rouze P."/>
            <person name="Ellis J.G."/>
            <person name="Dodds P.N."/>
            <person name="Schein J.E."/>
            <person name="Zhong S."/>
            <person name="Hamelin R.C."/>
            <person name="Grigoriev I.V."/>
            <person name="Szabo L.J."/>
            <person name="Martin F."/>
        </authorList>
    </citation>
    <scope>NUCLEOTIDE SEQUENCE [LARGE SCALE GENOMIC DNA]</scope>
    <source>
        <strain evidence="4">98AG31 / pathotype 3-4-7</strain>
    </source>
</reference>
<dbReference type="VEuPathDB" id="FungiDB:MELLADRAFT_37819"/>
<dbReference type="InterPro" id="IPR006073">
    <property type="entry name" value="GTP-bd"/>
</dbReference>
<feature type="non-terminal residue" evidence="3">
    <location>
        <position position="1"/>
    </location>
</feature>
<dbReference type="STRING" id="747676.F4RUU1"/>
<dbReference type="GeneID" id="18927672"/>
<dbReference type="EMBL" id="GL883122">
    <property type="protein sequence ID" value="EGG03865.1"/>
    <property type="molecule type" value="Genomic_DNA"/>
</dbReference>
<dbReference type="GO" id="GO:0003924">
    <property type="term" value="F:GTPase activity"/>
    <property type="evidence" value="ECO:0007669"/>
    <property type="project" value="InterPro"/>
</dbReference>
<dbReference type="AlphaFoldDB" id="F4RUU1"/>
<gene>
    <name evidence="3" type="ORF">MELLADRAFT_37819</name>
</gene>
<dbReference type="InterPro" id="IPR045001">
    <property type="entry name" value="DRG"/>
</dbReference>
<name>F4RUU1_MELLP</name>
<evidence type="ECO:0000259" key="2">
    <source>
        <dbReference type="Pfam" id="PF16897"/>
    </source>
</evidence>
<dbReference type="KEGG" id="mlr:MELLADRAFT_37819"/>
<dbReference type="Proteomes" id="UP000001072">
    <property type="component" value="Unassembled WGS sequence"/>
</dbReference>
<organism evidence="4">
    <name type="scientific">Melampsora larici-populina (strain 98AG31 / pathotype 3-4-7)</name>
    <name type="common">Poplar leaf rust fungus</name>
    <dbReference type="NCBI Taxonomy" id="747676"/>
    <lineage>
        <taxon>Eukaryota</taxon>
        <taxon>Fungi</taxon>
        <taxon>Dikarya</taxon>
        <taxon>Basidiomycota</taxon>
        <taxon>Pucciniomycotina</taxon>
        <taxon>Pucciniomycetes</taxon>
        <taxon>Pucciniales</taxon>
        <taxon>Melampsoraceae</taxon>
        <taxon>Melampsora</taxon>
    </lineage>
</organism>
<keyword evidence="4" id="KW-1185">Reference proteome</keyword>
<sequence length="208" mass="22344">LKAKLAMYFAELLEPAKKSACPGDRFYVTKSDTCVILIGFPSAGKSTTLNKLTNTTSAVPASDITALTAIPGVLQIEGSKIQHQHIILCTTVNTGSDGKGWGWKVVAVAHTADLIVMMLDLTKSNTQCQLLKIKLEAIGICLNPKSPNVHIKSKMAGGITINATVLLTKIDNKMISQILQSFKIHNADVMICDDVSSTQILGDEFGCW</sequence>